<sequence>MQLPPESRAVPALPPAPHSPAFIIISRPSSNHRDHILHIRFDNNHRIAMALHWKEKGDFPGVPPSIDHKAQSAFEMLPIGRGTPANITSARSQSSKVITPYLGLRSRLSQVWLNKWTILILLVLVHFLLTVGSLNDNLGEAKTKALSACSKVEDVGSAFASMPHYLSVGVNELSASTITNAVQALMSVLDMILTGIEQLILFVIGFMTDTYLCLISMVVHGGLNASAIAVEKTTDVVNKAIDGVADGIASSADNIQNVIDKIYEAVDKAGDVFSDPLGDLFGRDELALIQRGLLPDKPDLGKEIVDKMNELKAINIDTTGFVQGLDKLNEQLPTFDELKDLTKEAVSIPFDLIRKEINESYGDWKFDEKVFPVAQKETLSFCSDNDGLTKFFERLFKIAYNAKIAAIVILVLLAIGVCVPMYILEKRRWRRQHELATHAVDILDYGYMYSSPLAARTGLAISHKIGGKSEPRKIMTRWFVSYATSLPALFVLSLALAGFFSCAWQAILLRTIENEVPALSQQVGDFAGDVVQSLTDVSQKWSDDANGVLLSFSSDINDDILGKVTNGTAAINETLNTFLNEIDKGLNAAFGDTLFKDLVAEVVRCLLGLKIESVQKGLTWVHDHAHIDFPMFPNNIFSVGAGDSIGSDSELKTFLASPSSVTTDEITGAVEHVTNWLRSQIIQEALISTGLLLIYVVVVLLAVMRAMYVLMTPSRHTFSEAEPPEYPDTHRPSGESSTVDPSYSQGTQAPVRR</sequence>
<keyword evidence="4 10" id="KW-1003">Cell membrane</keyword>
<dbReference type="GO" id="GO:0005886">
    <property type="term" value="C:plasma membrane"/>
    <property type="evidence" value="ECO:0007669"/>
    <property type="project" value="UniProtKB-SubCell"/>
</dbReference>
<dbReference type="GO" id="GO:0043332">
    <property type="term" value="C:mating projection tip"/>
    <property type="evidence" value="ECO:0007669"/>
    <property type="project" value="UniProtKB-UniRule"/>
</dbReference>
<comment type="function">
    <text evidence="1 10">Involved in cell fusion during mating by stabilizing the plasma membrane fusion event.</text>
</comment>
<keyword evidence="7 10" id="KW-1133">Transmembrane helix</keyword>
<evidence type="ECO:0000256" key="4">
    <source>
        <dbReference type="ARBA" id="ARBA00022475"/>
    </source>
</evidence>
<dbReference type="AlphaFoldDB" id="A0A1W2TP35"/>
<gene>
    <name evidence="12" type="ORF">SAMD00023353_0204250</name>
</gene>
<keyword evidence="5 10" id="KW-0812">Transmembrane</keyword>
<keyword evidence="9" id="KW-0325">Glycoprotein</keyword>
<dbReference type="InterPro" id="IPR026777">
    <property type="entry name" value="PRM1"/>
</dbReference>
<name>A0A1W2TP35_ROSNE</name>
<evidence type="ECO:0000256" key="6">
    <source>
        <dbReference type="ARBA" id="ARBA00022971"/>
    </source>
</evidence>
<evidence type="ECO:0000256" key="2">
    <source>
        <dbReference type="ARBA" id="ARBA00004651"/>
    </source>
</evidence>
<dbReference type="PANTHER" id="PTHR31030:SF1">
    <property type="entry name" value="PLASMA MEMBRANE FUSION PROTEIN PRM1"/>
    <property type="match status" value="1"/>
</dbReference>
<keyword evidence="8 10" id="KW-0472">Membrane</keyword>
<evidence type="ECO:0000256" key="10">
    <source>
        <dbReference type="RuleBase" id="RU366035"/>
    </source>
</evidence>
<dbReference type="Proteomes" id="UP000054516">
    <property type="component" value="Unassembled WGS sequence"/>
</dbReference>
<dbReference type="PANTHER" id="PTHR31030">
    <property type="entry name" value="PLASMA MEMBRANE FUSION PROTEIN PRM1"/>
    <property type="match status" value="1"/>
</dbReference>
<evidence type="ECO:0000256" key="11">
    <source>
        <dbReference type="SAM" id="MobiDB-lite"/>
    </source>
</evidence>
<dbReference type="EMBL" id="DF977447">
    <property type="protein sequence ID" value="GAP90154.2"/>
    <property type="molecule type" value="Genomic_DNA"/>
</dbReference>
<comment type="caution">
    <text evidence="10">Lacks conserved residue(s) required for the propagation of feature annotation.</text>
</comment>
<organism evidence="12">
    <name type="scientific">Rosellinia necatrix</name>
    <name type="common">White root-rot fungus</name>
    <dbReference type="NCBI Taxonomy" id="77044"/>
    <lineage>
        <taxon>Eukaryota</taxon>
        <taxon>Fungi</taxon>
        <taxon>Dikarya</taxon>
        <taxon>Ascomycota</taxon>
        <taxon>Pezizomycotina</taxon>
        <taxon>Sordariomycetes</taxon>
        <taxon>Xylariomycetidae</taxon>
        <taxon>Xylariales</taxon>
        <taxon>Xylariaceae</taxon>
        <taxon>Rosellinia</taxon>
    </lineage>
</organism>
<evidence type="ECO:0000313" key="13">
    <source>
        <dbReference type="Proteomes" id="UP000054516"/>
    </source>
</evidence>
<comment type="subcellular location">
    <subcellularLocation>
        <location evidence="2 10">Cell membrane</location>
        <topology evidence="2 10">Multi-pass membrane protein</topology>
    </subcellularLocation>
</comment>
<evidence type="ECO:0000256" key="9">
    <source>
        <dbReference type="ARBA" id="ARBA00023180"/>
    </source>
</evidence>
<evidence type="ECO:0000313" key="12">
    <source>
        <dbReference type="EMBL" id="GAP90154.2"/>
    </source>
</evidence>
<evidence type="ECO:0000256" key="3">
    <source>
        <dbReference type="ARBA" id="ARBA00010780"/>
    </source>
</evidence>
<dbReference type="OMA" id="NVFGWVN"/>
<feature type="transmembrane region" description="Helical" evidence="10">
    <location>
        <begin position="685"/>
        <end position="708"/>
    </location>
</feature>
<feature type="compositionally biased region" description="Polar residues" evidence="11">
    <location>
        <begin position="734"/>
        <end position="753"/>
    </location>
</feature>
<feature type="transmembrane region" description="Helical" evidence="10">
    <location>
        <begin position="478"/>
        <end position="500"/>
    </location>
</feature>
<feature type="transmembrane region" description="Helical" evidence="10">
    <location>
        <begin position="116"/>
        <end position="134"/>
    </location>
</feature>
<feature type="region of interest" description="Disordered" evidence="11">
    <location>
        <begin position="718"/>
        <end position="753"/>
    </location>
</feature>
<feature type="transmembrane region" description="Helical" evidence="10">
    <location>
        <begin position="404"/>
        <end position="424"/>
    </location>
</feature>
<dbReference type="OrthoDB" id="5356111at2759"/>
<evidence type="ECO:0000256" key="7">
    <source>
        <dbReference type="ARBA" id="ARBA00022989"/>
    </source>
</evidence>
<accession>A0A1W2TP35</accession>
<evidence type="ECO:0000256" key="8">
    <source>
        <dbReference type="ARBA" id="ARBA00023136"/>
    </source>
</evidence>
<proteinExistence type="inferred from homology"/>
<evidence type="ECO:0000256" key="5">
    <source>
        <dbReference type="ARBA" id="ARBA00022692"/>
    </source>
</evidence>
<reference evidence="12" key="1">
    <citation type="submission" date="2016-03" db="EMBL/GenBank/DDBJ databases">
        <title>Draft genome sequence of Rosellinia necatrix.</title>
        <authorList>
            <person name="Kanematsu S."/>
        </authorList>
    </citation>
    <scope>NUCLEOTIDE SEQUENCE [LARGE SCALE GENOMIC DNA]</scope>
    <source>
        <strain evidence="12">W97</strain>
    </source>
</reference>
<evidence type="ECO:0000256" key="1">
    <source>
        <dbReference type="ARBA" id="ARBA00002512"/>
    </source>
</evidence>
<dbReference type="STRING" id="77044.A0A1W2TP35"/>
<keyword evidence="13" id="KW-1185">Reference proteome</keyword>
<comment type="similarity">
    <text evidence="3 10">Belongs to the PRM1 family.</text>
</comment>
<dbReference type="GO" id="GO:0032220">
    <property type="term" value="P:plasma membrane fusion involved in cytogamy"/>
    <property type="evidence" value="ECO:0007669"/>
    <property type="project" value="TreeGrafter"/>
</dbReference>
<keyword evidence="6 10" id="KW-0184">Conjugation</keyword>
<protein>
    <recommendedName>
        <fullName evidence="10">Plasma membrane fusion protein PRM1</fullName>
    </recommendedName>
</protein>